<evidence type="ECO:0000256" key="7">
    <source>
        <dbReference type="ARBA" id="ARBA00023288"/>
    </source>
</evidence>
<keyword evidence="8" id="KW-1133">Transmembrane helix</keyword>
<keyword evidence="5 8" id="KW-0564">Palmitate</keyword>
<dbReference type="InterPro" id="IPR003282">
    <property type="entry name" value="T3SS_SctJ"/>
</dbReference>
<evidence type="ECO:0000256" key="5">
    <source>
        <dbReference type="ARBA" id="ARBA00023139"/>
    </source>
</evidence>
<keyword evidence="4 8" id="KW-0472">Membrane</keyword>
<keyword evidence="8" id="KW-0812">Transmembrane</keyword>
<reference evidence="11 12" key="1">
    <citation type="submission" date="2019-08" db="EMBL/GenBank/DDBJ databases">
        <title>Luteimonas viscosus sp. nov., isolated from soil of a sunflower field.</title>
        <authorList>
            <person name="Jianli Z."/>
            <person name="Ying Z."/>
        </authorList>
    </citation>
    <scope>NUCLEOTIDE SEQUENCE [LARGE SCALE GENOMIC DNA]</scope>
    <source>
        <strain evidence="11 12">XBU10</strain>
    </source>
</reference>
<dbReference type="GO" id="GO:0009279">
    <property type="term" value="C:cell outer membrane"/>
    <property type="evidence" value="ECO:0007669"/>
    <property type="project" value="UniProtKB-SubCell"/>
</dbReference>
<comment type="similarity">
    <text evidence="2 8">Belongs to the YscJ lipoprotein family.</text>
</comment>
<evidence type="ECO:0000256" key="4">
    <source>
        <dbReference type="ARBA" id="ARBA00023136"/>
    </source>
</evidence>
<comment type="caution">
    <text evidence="11">The sequence shown here is derived from an EMBL/GenBank/DDBJ whole genome shotgun (WGS) entry which is preliminary data.</text>
</comment>
<name>A0A5D4XSG6_9GAMM</name>
<dbReference type="Gene3D" id="3.30.300.30">
    <property type="match status" value="1"/>
</dbReference>
<dbReference type="GO" id="GO:0009306">
    <property type="term" value="P:protein secretion"/>
    <property type="evidence" value="ECO:0007669"/>
    <property type="project" value="InterPro"/>
</dbReference>
<feature type="region of interest" description="Disordered" evidence="9">
    <location>
        <begin position="1"/>
        <end position="30"/>
    </location>
</feature>
<keyword evidence="7 8" id="KW-0449">Lipoprotein</keyword>
<feature type="domain" description="Flagellar M-ring N-terminal" evidence="10">
    <location>
        <begin position="55"/>
        <end position="216"/>
    </location>
</feature>
<evidence type="ECO:0000256" key="2">
    <source>
        <dbReference type="ARBA" id="ARBA00009509"/>
    </source>
</evidence>
<evidence type="ECO:0000256" key="6">
    <source>
        <dbReference type="ARBA" id="ARBA00023237"/>
    </source>
</evidence>
<evidence type="ECO:0000313" key="12">
    <source>
        <dbReference type="Proteomes" id="UP000324973"/>
    </source>
</evidence>
<evidence type="ECO:0000256" key="9">
    <source>
        <dbReference type="SAM" id="MobiDB-lite"/>
    </source>
</evidence>
<proteinExistence type="inferred from homology"/>
<dbReference type="Proteomes" id="UP000324973">
    <property type="component" value="Unassembled WGS sequence"/>
</dbReference>
<dbReference type="EMBL" id="VTFT01000001">
    <property type="protein sequence ID" value="TYT25912.1"/>
    <property type="molecule type" value="Genomic_DNA"/>
</dbReference>
<dbReference type="InterPro" id="IPR006182">
    <property type="entry name" value="FliF_N_dom"/>
</dbReference>
<protein>
    <recommendedName>
        <fullName evidence="8">Lipoprotein</fullName>
    </recommendedName>
</protein>
<dbReference type="NCBIfam" id="TIGR02544">
    <property type="entry name" value="III_secr_YscJ"/>
    <property type="match status" value="1"/>
</dbReference>
<keyword evidence="6 8" id="KW-0998">Cell outer membrane</keyword>
<keyword evidence="12" id="KW-1185">Reference proteome</keyword>
<evidence type="ECO:0000313" key="11">
    <source>
        <dbReference type="EMBL" id="TYT25912.1"/>
    </source>
</evidence>
<accession>A0A5D4XSG6</accession>
<dbReference type="PANTHER" id="PTHR30046:SF2">
    <property type="entry name" value="YOP PROTEINS TRANSLOCATION LIPOPROTEIN J"/>
    <property type="match status" value="1"/>
</dbReference>
<dbReference type="Pfam" id="PF01514">
    <property type="entry name" value="YscJ_FliF"/>
    <property type="match status" value="1"/>
</dbReference>
<keyword evidence="3 8" id="KW-0732">Signal</keyword>
<dbReference type="InterPro" id="IPR045851">
    <property type="entry name" value="AMP-bd_C_sf"/>
</dbReference>
<feature type="transmembrane region" description="Helical" evidence="8">
    <location>
        <begin position="252"/>
        <end position="272"/>
    </location>
</feature>
<evidence type="ECO:0000259" key="10">
    <source>
        <dbReference type="Pfam" id="PF01514"/>
    </source>
</evidence>
<dbReference type="InterPro" id="IPR043427">
    <property type="entry name" value="YscJ/FliF"/>
</dbReference>
<organism evidence="11 12">
    <name type="scientific">Luteimonas viscosa</name>
    <dbReference type="NCBI Taxonomy" id="1132694"/>
    <lineage>
        <taxon>Bacteria</taxon>
        <taxon>Pseudomonadati</taxon>
        <taxon>Pseudomonadota</taxon>
        <taxon>Gammaproteobacteria</taxon>
        <taxon>Lysobacterales</taxon>
        <taxon>Lysobacteraceae</taxon>
        <taxon>Luteimonas</taxon>
    </lineage>
</organism>
<evidence type="ECO:0000256" key="3">
    <source>
        <dbReference type="ARBA" id="ARBA00022729"/>
    </source>
</evidence>
<sequence length="292" mass="30824">MSPTAPPMACNSCSGSSPDPSGALPMDTPRSRSPLTAGLRAACVLLACLLLAACSRVTLYGDLEERQANEVFAALLASGVNAEKRTSISKTGWEIRVDKGEFAQAMQVLQARGLPRQQYVSMCDVFKKEGIASSSVEENARYLCSRQQELARTLSGYPGVVDARVHIAMAQRDPLGGEDGESSAAVVIFQQPGANLENMQTRIKTVVKDGIEGLSDINKVSVEFVPMPGAPVVADAPQRASSVPAAMSAANAMSIGIGLGVLALLALVWAAWGRLRQRRAPQSAADGRIWNG</sequence>
<dbReference type="OrthoDB" id="115186at2"/>
<dbReference type="Gene3D" id="3.30.70.1530">
    <property type="entry name" value="Hypothetical protein rpa1041"/>
    <property type="match status" value="1"/>
</dbReference>
<dbReference type="PANTHER" id="PTHR30046">
    <property type="entry name" value="FLAGELLAR M-RING PROTEIN"/>
    <property type="match status" value="1"/>
</dbReference>
<evidence type="ECO:0000256" key="8">
    <source>
        <dbReference type="RuleBase" id="RU364102"/>
    </source>
</evidence>
<comment type="subcellular location">
    <subcellularLocation>
        <location evidence="1">Cell outer membrane</location>
        <topology evidence="1">Lipid-anchor</topology>
    </subcellularLocation>
</comment>
<dbReference type="PRINTS" id="PR01338">
    <property type="entry name" value="TYPE3OMKPROT"/>
</dbReference>
<evidence type="ECO:0000256" key="1">
    <source>
        <dbReference type="ARBA" id="ARBA00004459"/>
    </source>
</evidence>
<gene>
    <name evidence="11" type="ORF">FZO89_06395</name>
</gene>
<dbReference type="AlphaFoldDB" id="A0A5D4XSG6"/>